<keyword evidence="16" id="KW-0520">NAD</keyword>
<dbReference type="GO" id="GO:0050661">
    <property type="term" value="F:NADP binding"/>
    <property type="evidence" value="ECO:0007669"/>
    <property type="project" value="InterPro"/>
</dbReference>
<dbReference type="EC" id="1.16.1.1" evidence="3"/>
<dbReference type="OrthoDB" id="9800167at2"/>
<dbReference type="GO" id="GO:0050660">
    <property type="term" value="F:flavin adenine dinucleotide binding"/>
    <property type="evidence" value="ECO:0007669"/>
    <property type="project" value="InterPro"/>
</dbReference>
<dbReference type="PRINTS" id="PR00411">
    <property type="entry name" value="PNDRDTASEI"/>
</dbReference>
<dbReference type="Gene3D" id="3.30.390.30">
    <property type="match status" value="1"/>
</dbReference>
<evidence type="ECO:0000256" key="9">
    <source>
        <dbReference type="ARBA" id="ARBA00022857"/>
    </source>
</evidence>
<dbReference type="PROSITE" id="PS00076">
    <property type="entry name" value="PYRIDINE_REDOX_1"/>
    <property type="match status" value="1"/>
</dbReference>
<proteinExistence type="inferred from homology"/>
<keyword evidence="11 18" id="KW-0560">Oxidoreductase</keyword>
<evidence type="ECO:0000256" key="3">
    <source>
        <dbReference type="ARBA" id="ARBA00012661"/>
    </source>
</evidence>
<feature type="disulfide bond" description="Redox-active" evidence="17">
    <location>
        <begin position="40"/>
        <end position="45"/>
    </location>
</feature>
<evidence type="ECO:0000256" key="4">
    <source>
        <dbReference type="ARBA" id="ARBA00014791"/>
    </source>
</evidence>
<evidence type="ECO:0000256" key="11">
    <source>
        <dbReference type="ARBA" id="ARBA00023002"/>
    </source>
</evidence>
<feature type="binding site" evidence="16">
    <location>
        <position position="206"/>
    </location>
    <ligand>
        <name>NAD(+)</name>
        <dbReference type="ChEBI" id="CHEBI:57540"/>
    </ligand>
</feature>
<accession>A0A420ESN9</accession>
<comment type="similarity">
    <text evidence="1 18">Belongs to the class-I pyridine nucleotide-disulfide oxidoreductase family.</text>
</comment>
<evidence type="ECO:0000256" key="6">
    <source>
        <dbReference type="ARBA" id="ARBA00022630"/>
    </source>
</evidence>
<evidence type="ECO:0000313" key="22">
    <source>
        <dbReference type="Proteomes" id="UP000285744"/>
    </source>
</evidence>
<dbReference type="GO" id="GO:0050787">
    <property type="term" value="P:detoxification of mercury ion"/>
    <property type="evidence" value="ECO:0007669"/>
    <property type="project" value="InterPro"/>
</dbReference>
<dbReference type="Proteomes" id="UP000285744">
    <property type="component" value="Unassembled WGS sequence"/>
</dbReference>
<evidence type="ECO:0000256" key="10">
    <source>
        <dbReference type="ARBA" id="ARBA00022914"/>
    </source>
</evidence>
<feature type="domain" description="Pyridine nucleotide-disulphide oxidoreductase dimerisation" evidence="19">
    <location>
        <begin position="350"/>
        <end position="457"/>
    </location>
</feature>
<keyword evidence="6 18" id="KW-0285">Flavoprotein</keyword>
<comment type="caution">
    <text evidence="21">The sequence shown here is derived from an EMBL/GenBank/DDBJ whole genome shotgun (WGS) entry which is preliminary data.</text>
</comment>
<keyword evidence="10" id="KW-0476">Mercury</keyword>
<dbReference type="InterPro" id="IPR016156">
    <property type="entry name" value="FAD/NAD-linked_Rdtase_dimer_sf"/>
</dbReference>
<keyword evidence="8 16" id="KW-0274">FAD</keyword>
<name>A0A420ESN9_9ACTN</name>
<evidence type="ECO:0000259" key="20">
    <source>
        <dbReference type="Pfam" id="PF07992"/>
    </source>
</evidence>
<dbReference type="SUPFAM" id="SSF51905">
    <property type="entry name" value="FAD/NAD(P)-binding domain"/>
    <property type="match status" value="1"/>
</dbReference>
<keyword evidence="5" id="KW-0475">Mercuric resistance</keyword>
<dbReference type="EMBL" id="RAQQ01000037">
    <property type="protein sequence ID" value="RKF23670.1"/>
    <property type="molecule type" value="Genomic_DNA"/>
</dbReference>
<dbReference type="NCBIfam" id="TIGR02053">
    <property type="entry name" value="MerA"/>
    <property type="match status" value="1"/>
</dbReference>
<gene>
    <name evidence="21" type="primary">merA</name>
    <name evidence="21" type="ORF">D7I43_30280</name>
</gene>
<evidence type="ECO:0000256" key="14">
    <source>
        <dbReference type="ARBA" id="ARBA00031725"/>
    </source>
</evidence>
<comment type="catalytic activity">
    <reaction evidence="15">
        <text>Hg + NADP(+) + H(+) = Hg(2+) + NADPH</text>
        <dbReference type="Rhea" id="RHEA:23856"/>
        <dbReference type="ChEBI" id="CHEBI:15378"/>
        <dbReference type="ChEBI" id="CHEBI:16170"/>
        <dbReference type="ChEBI" id="CHEBI:16793"/>
        <dbReference type="ChEBI" id="CHEBI:57783"/>
        <dbReference type="ChEBI" id="CHEBI:58349"/>
        <dbReference type="EC" id="1.16.1.1"/>
    </reaction>
</comment>
<evidence type="ECO:0000256" key="18">
    <source>
        <dbReference type="RuleBase" id="RU003691"/>
    </source>
</evidence>
<evidence type="ECO:0000256" key="16">
    <source>
        <dbReference type="PIRSR" id="PIRSR000350-3"/>
    </source>
</evidence>
<reference evidence="21 22" key="1">
    <citation type="journal article" date="2018" name="Int. J. Syst. Evol. Microbiol.">
        <title>Micromonospora globbae sp. nov., an endophytic actinomycete isolated from roots of Globba winitii C. H. Wright.</title>
        <authorList>
            <person name="Kuncharoen N."/>
            <person name="Pittayakhajonwut P."/>
            <person name="Tanasupawat S."/>
        </authorList>
    </citation>
    <scope>NUCLEOTIDE SEQUENCE [LARGE SCALE GENOMIC DNA]</scope>
    <source>
        <strain evidence="21 22">WPS1-2</strain>
    </source>
</reference>
<dbReference type="GO" id="GO:0016152">
    <property type="term" value="F:mercury (II) reductase (NADP+) activity"/>
    <property type="evidence" value="ECO:0007669"/>
    <property type="project" value="UniProtKB-EC"/>
</dbReference>
<evidence type="ECO:0000259" key="19">
    <source>
        <dbReference type="Pfam" id="PF02852"/>
    </source>
</evidence>
<dbReference type="GO" id="GO:0003955">
    <property type="term" value="F:NAD(P)H dehydrogenase (quinone) activity"/>
    <property type="evidence" value="ECO:0007669"/>
    <property type="project" value="TreeGrafter"/>
</dbReference>
<evidence type="ECO:0000256" key="8">
    <source>
        <dbReference type="ARBA" id="ARBA00022827"/>
    </source>
</evidence>
<evidence type="ECO:0000256" key="1">
    <source>
        <dbReference type="ARBA" id="ARBA00007532"/>
    </source>
</evidence>
<evidence type="ECO:0000256" key="13">
    <source>
        <dbReference type="ARBA" id="ARBA00023284"/>
    </source>
</evidence>
<dbReference type="Pfam" id="PF07992">
    <property type="entry name" value="Pyr_redox_2"/>
    <property type="match status" value="1"/>
</dbReference>
<dbReference type="AlphaFoldDB" id="A0A420ESN9"/>
<evidence type="ECO:0000256" key="5">
    <source>
        <dbReference type="ARBA" id="ARBA00022466"/>
    </source>
</evidence>
<dbReference type="InterPro" id="IPR036188">
    <property type="entry name" value="FAD/NAD-bd_sf"/>
</dbReference>
<evidence type="ECO:0000256" key="15">
    <source>
        <dbReference type="ARBA" id="ARBA00048984"/>
    </source>
</evidence>
<dbReference type="Gene3D" id="3.50.50.60">
    <property type="entry name" value="FAD/NAD(P)-binding domain"/>
    <property type="match status" value="2"/>
</dbReference>
<dbReference type="PRINTS" id="PR00368">
    <property type="entry name" value="FADPNR"/>
</dbReference>
<dbReference type="GO" id="GO:0016668">
    <property type="term" value="F:oxidoreductase activity, acting on a sulfur group of donors, NAD(P) as acceptor"/>
    <property type="evidence" value="ECO:0007669"/>
    <property type="project" value="InterPro"/>
</dbReference>
<dbReference type="RefSeq" id="WP_120331995.1">
    <property type="nucleotide sequence ID" value="NZ_JBFAVT010000137.1"/>
</dbReference>
<feature type="binding site" evidence="16">
    <location>
        <position position="273"/>
    </location>
    <ligand>
        <name>NAD(+)</name>
        <dbReference type="ChEBI" id="CHEBI:57540"/>
    </ligand>
</feature>
<keyword evidence="9" id="KW-0521">NADP</keyword>
<dbReference type="PANTHER" id="PTHR43014">
    <property type="entry name" value="MERCURIC REDUCTASE"/>
    <property type="match status" value="1"/>
</dbReference>
<comment type="subunit">
    <text evidence="2">Homodimer.</text>
</comment>
<dbReference type="InterPro" id="IPR001100">
    <property type="entry name" value="Pyr_nuc-diS_OxRdtase"/>
</dbReference>
<dbReference type="FunFam" id="3.30.390.30:FF:000001">
    <property type="entry name" value="Dihydrolipoyl dehydrogenase"/>
    <property type="match status" value="1"/>
</dbReference>
<evidence type="ECO:0000256" key="17">
    <source>
        <dbReference type="PIRSR" id="PIRSR000350-4"/>
    </source>
</evidence>
<keyword evidence="16" id="KW-0547">Nucleotide-binding</keyword>
<dbReference type="InterPro" id="IPR004099">
    <property type="entry name" value="Pyr_nucl-diS_OxRdtase_dimer"/>
</dbReference>
<keyword evidence="13 18" id="KW-0676">Redox-active center</keyword>
<dbReference type="InterPro" id="IPR012999">
    <property type="entry name" value="Pyr_OxRdtase_I_AS"/>
</dbReference>
<evidence type="ECO:0000256" key="12">
    <source>
        <dbReference type="ARBA" id="ARBA00023157"/>
    </source>
</evidence>
<evidence type="ECO:0000313" key="21">
    <source>
        <dbReference type="EMBL" id="RKF23670.1"/>
    </source>
</evidence>
<feature type="domain" description="FAD/NAD(P)-binding" evidence="20">
    <location>
        <begin position="3"/>
        <end position="329"/>
    </location>
</feature>
<comment type="cofactor">
    <cofactor evidence="16">
        <name>FAD</name>
        <dbReference type="ChEBI" id="CHEBI:57692"/>
    </cofactor>
    <text evidence="16">Binds 1 FAD per subunit.</text>
</comment>
<evidence type="ECO:0000256" key="7">
    <source>
        <dbReference type="ARBA" id="ARBA00022723"/>
    </source>
</evidence>
<dbReference type="InterPro" id="IPR023753">
    <property type="entry name" value="FAD/NAD-binding_dom"/>
</dbReference>
<feature type="binding site" evidence="16">
    <location>
        <begin position="146"/>
        <end position="148"/>
    </location>
    <ligand>
        <name>FAD</name>
        <dbReference type="ChEBI" id="CHEBI:57692"/>
    </ligand>
</feature>
<dbReference type="Pfam" id="PF02852">
    <property type="entry name" value="Pyr_redox_dim"/>
    <property type="match status" value="1"/>
</dbReference>
<organism evidence="21 22">
    <name type="scientific">Micromonospora globbae</name>
    <dbReference type="NCBI Taxonomy" id="1894969"/>
    <lineage>
        <taxon>Bacteria</taxon>
        <taxon>Bacillati</taxon>
        <taxon>Actinomycetota</taxon>
        <taxon>Actinomycetes</taxon>
        <taxon>Micromonosporales</taxon>
        <taxon>Micromonosporaceae</taxon>
        <taxon>Micromonospora</taxon>
    </lineage>
</organism>
<sequence length="473" mass="49717">MAYDLAIVGSGGGAFAAAIAARRRDLSVVMVERGTVGGTCVNTGCVPSKALLAAADARHTALAAGRFPGLRPAEPVVDFAALIDGKRAMVETMRADKYVDLAAEYGWQILPGTARFTGDPDQPRLAVEQADGRARTIEAAHYVVATGSTPWAPPIAGLADAGYLTSTTAMDLDRLPESMIVIGGNAIGLEQAQLFARLGTRVTVVETVDRLAPFEEPEISTAIEGVFADEDITVHTTATVTAVARDGAGYSLTLTTSTGTLELAAEQLLVATGRRPLTGGLNLDQVGVTVGRRGEIIVDEHLRTSNRRIWAAGDVTGHPQFVYVAGAHGTLIVDNAFDDADRSMDYTHLPRVTFTTPAIASVGLTDAQAAEQGLDCECRVLPLDYVPRAIVNRDTRGLIKIVAERGNGRIRGVHALADNAGDVIAAAVYAVQAGMTVAQMADTWCPYLTMAEGLKLAAQTFTRDVAKLSCCAS</sequence>
<dbReference type="PIRSF" id="PIRSF000350">
    <property type="entry name" value="Mercury_reductase_MerA"/>
    <property type="match status" value="1"/>
</dbReference>
<evidence type="ECO:0000256" key="2">
    <source>
        <dbReference type="ARBA" id="ARBA00011738"/>
    </source>
</evidence>
<feature type="binding site" evidence="16">
    <location>
        <position position="49"/>
    </location>
    <ligand>
        <name>FAD</name>
        <dbReference type="ChEBI" id="CHEBI:57692"/>
    </ligand>
</feature>
<protein>
    <recommendedName>
        <fullName evidence="4">Mercuric reductase</fullName>
        <ecNumber evidence="3">1.16.1.1</ecNumber>
    </recommendedName>
    <alternativeName>
        <fullName evidence="14">Hg(II) reductase</fullName>
    </alternativeName>
</protein>
<feature type="binding site" evidence="16">
    <location>
        <begin position="183"/>
        <end position="190"/>
    </location>
    <ligand>
        <name>NAD(+)</name>
        <dbReference type="ChEBI" id="CHEBI:57540"/>
    </ligand>
</feature>
<dbReference type="PANTHER" id="PTHR43014:SF2">
    <property type="entry name" value="MERCURIC REDUCTASE"/>
    <property type="match status" value="1"/>
</dbReference>
<dbReference type="InterPro" id="IPR021179">
    <property type="entry name" value="Mercury_reductase_MerA"/>
</dbReference>
<keyword evidence="12" id="KW-1015">Disulfide bond</keyword>
<feature type="binding site" evidence="16">
    <location>
        <position position="314"/>
    </location>
    <ligand>
        <name>FAD</name>
        <dbReference type="ChEBI" id="CHEBI:57692"/>
    </ligand>
</feature>
<keyword evidence="7" id="KW-0479">Metal-binding</keyword>
<dbReference type="SUPFAM" id="SSF55424">
    <property type="entry name" value="FAD/NAD-linked reductases, dimerisation (C-terminal) domain"/>
    <property type="match status" value="1"/>
</dbReference>
<dbReference type="GO" id="GO:0045340">
    <property type="term" value="F:mercury ion binding"/>
    <property type="evidence" value="ECO:0007669"/>
    <property type="project" value="InterPro"/>
</dbReference>